<feature type="signal peptide" evidence="3">
    <location>
        <begin position="1"/>
        <end position="16"/>
    </location>
</feature>
<dbReference type="Proteomes" id="UP000243217">
    <property type="component" value="Unassembled WGS sequence"/>
</dbReference>
<evidence type="ECO:0000256" key="3">
    <source>
        <dbReference type="SAM" id="SignalP"/>
    </source>
</evidence>
<feature type="domain" description="TRP C-terminal" evidence="4">
    <location>
        <begin position="416"/>
        <end position="686"/>
    </location>
</feature>
<feature type="transmembrane region" description="Helical" evidence="2">
    <location>
        <begin position="658"/>
        <end position="683"/>
    </location>
</feature>
<feature type="chain" id="PRO_5012461337" evidence="3">
    <location>
        <begin position="17"/>
        <end position="738"/>
    </location>
</feature>
<keyword evidence="6" id="KW-1185">Reference proteome</keyword>
<evidence type="ECO:0000256" key="2">
    <source>
        <dbReference type="SAM" id="Phobius"/>
    </source>
</evidence>
<dbReference type="PANTHER" id="PTHR31145:SF6">
    <property type="entry name" value="INTEGRAL MEMBRANE PROTEIN (AFU_ORTHOLOGUE AFUA_7G01610)"/>
    <property type="match status" value="1"/>
</dbReference>
<reference evidence="5 6" key="1">
    <citation type="journal article" date="2014" name="Genome Biol. Evol.">
        <title>The secreted proteins of Achlya hypogyna and Thraustotheca clavata identify the ancestral oomycete secretome and reveal gene acquisitions by horizontal gene transfer.</title>
        <authorList>
            <person name="Misner I."/>
            <person name="Blouin N."/>
            <person name="Leonard G."/>
            <person name="Richards T.A."/>
            <person name="Lane C.E."/>
        </authorList>
    </citation>
    <scope>NUCLEOTIDE SEQUENCE [LARGE SCALE GENOMIC DNA]</scope>
    <source>
        <strain evidence="5 6">ATCC 34112</strain>
    </source>
</reference>
<proteinExistence type="predicted"/>
<feature type="transmembrane region" description="Helical" evidence="2">
    <location>
        <begin position="475"/>
        <end position="500"/>
    </location>
</feature>
<dbReference type="OrthoDB" id="5312224at2759"/>
<feature type="region of interest" description="Disordered" evidence="1">
    <location>
        <begin position="715"/>
        <end position="738"/>
    </location>
</feature>
<keyword evidence="2" id="KW-1133">Transmembrane helix</keyword>
<comment type="caution">
    <text evidence="5">The sequence shown here is derived from an EMBL/GenBank/DDBJ whole genome shotgun (WGS) entry which is preliminary data.</text>
</comment>
<feature type="region of interest" description="Disordered" evidence="1">
    <location>
        <begin position="27"/>
        <end position="52"/>
    </location>
</feature>
<feature type="compositionally biased region" description="Low complexity" evidence="1">
    <location>
        <begin position="27"/>
        <end position="45"/>
    </location>
</feature>
<dbReference type="PANTHER" id="PTHR31145">
    <property type="entry name" value="INTEGRAL MEMBRANE PROTEIN (AFU_ORTHOLOGUE AFUA_7G01610)"/>
    <property type="match status" value="1"/>
</dbReference>
<dbReference type="InterPro" id="IPR040241">
    <property type="entry name" value="TRP_Flc/Pkd2-like"/>
</dbReference>
<accession>A0A1V9YM65</accession>
<protein>
    <submittedName>
        <fullName evidence="5">Carbohydrate-binding protein</fullName>
    </submittedName>
</protein>
<keyword evidence="2" id="KW-0812">Transmembrane</keyword>
<feature type="compositionally biased region" description="Polar residues" evidence="1">
    <location>
        <begin position="715"/>
        <end position="729"/>
    </location>
</feature>
<evidence type="ECO:0000313" key="5">
    <source>
        <dbReference type="EMBL" id="OQR86803.1"/>
    </source>
</evidence>
<dbReference type="GO" id="GO:0055085">
    <property type="term" value="P:transmembrane transport"/>
    <property type="evidence" value="ECO:0007669"/>
    <property type="project" value="TreeGrafter"/>
</dbReference>
<name>A0A1V9YM65_9STRA</name>
<dbReference type="EMBL" id="JNBS01003481">
    <property type="protein sequence ID" value="OQR86803.1"/>
    <property type="molecule type" value="Genomic_DNA"/>
</dbReference>
<feature type="transmembrane region" description="Helical" evidence="2">
    <location>
        <begin position="571"/>
        <end position="592"/>
    </location>
</feature>
<feature type="transmembrane region" description="Helical" evidence="2">
    <location>
        <begin position="627"/>
        <end position="646"/>
    </location>
</feature>
<sequence>MRVLWAALTTTALVNASTTCRVVYSSASTTPAPTTTNNSTSAPTTFSPDTTTPLPTTAVLNVTTLPPISDNATAIPIATTNISTTTPVPTTTATATATVKPVTTTLKPTAKPTPTTALATERRQLTIVSTNQTNSSTIAPKDGSWTGTNVITPAPTTVHSLDVVCDEKFYDQWAAKNLTCGGAALDVSRAVAAASCSIYKGSSQSCVSMCTFPSCEDNTWKYDASKGSLSSIYSSVDIASFFPSALNITTLSVSSTCPIGSALDASFASCGCAAPTSSATTNTNVSEPVTSAPAAFKPIDLRNYSSWHWTNAEAAVSPIAKTTAATTIAIGTVVTISGSVVSSATAATTAAASSSMMLLTFDMLQFGTMINQIPLDQKNAVLTEFGAQMKFAVFNYLGFLFPSDSTTTRRLTSEDCQGVCVYAATVGVPESTLFVLTLAGIFVAGIVIMLLYGIAYAFVTYALKKPHITATWFDYVIGFLVILGMASQYAIGVTAMYQIYLGFRDGVYNFAFFLAVFSLLFLAVGLVAFGYYIIKKHEQELRDVEKVEHMKKAVNMRYGALYDEYTFENRYFFAPKMILALLCGMTTGAAFMNGTLQVVLILIFHICFLVHLEQCQPFQTRFLQNSMSFITLVKIVTLILSMFLITSIEGLPPSFHNVISNIIVILQVLVLAALMIRQVVLLYQRWRAEKKYDHDVAEMESALKPLGDLETLRRQSTLSSRESGTSLQPIKNGGFVRL</sequence>
<keyword evidence="3" id="KW-0732">Signal</keyword>
<organism evidence="5 6">
    <name type="scientific">Thraustotheca clavata</name>
    <dbReference type="NCBI Taxonomy" id="74557"/>
    <lineage>
        <taxon>Eukaryota</taxon>
        <taxon>Sar</taxon>
        <taxon>Stramenopiles</taxon>
        <taxon>Oomycota</taxon>
        <taxon>Saprolegniomycetes</taxon>
        <taxon>Saprolegniales</taxon>
        <taxon>Achlyaceae</taxon>
        <taxon>Thraustotheca</taxon>
    </lineage>
</organism>
<keyword evidence="2" id="KW-0472">Membrane</keyword>
<evidence type="ECO:0000313" key="6">
    <source>
        <dbReference type="Proteomes" id="UP000243217"/>
    </source>
</evidence>
<feature type="transmembrane region" description="Helical" evidence="2">
    <location>
        <begin position="433"/>
        <end position="463"/>
    </location>
</feature>
<dbReference type="GO" id="GO:0016020">
    <property type="term" value="C:membrane"/>
    <property type="evidence" value="ECO:0007669"/>
    <property type="project" value="TreeGrafter"/>
</dbReference>
<gene>
    <name evidence="5" type="ORF">THRCLA_10514</name>
</gene>
<feature type="transmembrane region" description="Helical" evidence="2">
    <location>
        <begin position="598"/>
        <end position="615"/>
    </location>
</feature>
<evidence type="ECO:0000259" key="4">
    <source>
        <dbReference type="Pfam" id="PF06011"/>
    </source>
</evidence>
<evidence type="ECO:0000256" key="1">
    <source>
        <dbReference type="SAM" id="MobiDB-lite"/>
    </source>
</evidence>
<dbReference type="InterPro" id="IPR010308">
    <property type="entry name" value="TRP_C"/>
</dbReference>
<dbReference type="AlphaFoldDB" id="A0A1V9YM65"/>
<dbReference type="Pfam" id="PF06011">
    <property type="entry name" value="TRP"/>
    <property type="match status" value="1"/>
</dbReference>
<feature type="transmembrane region" description="Helical" evidence="2">
    <location>
        <begin position="512"/>
        <end position="534"/>
    </location>
</feature>
<dbReference type="STRING" id="74557.A0A1V9YM65"/>